<proteinExistence type="predicted"/>
<accession>A0A120CWW2</accession>
<comment type="caution">
    <text evidence="1">The sequence shown here is derived from an EMBL/GenBank/DDBJ whole genome shotgun (WGS) entry which is preliminary data.</text>
</comment>
<name>A0A120CWW2_HYPSL</name>
<organism evidence="1 2">
    <name type="scientific">Hyphomicrobium sulfonivorans</name>
    <dbReference type="NCBI Taxonomy" id="121290"/>
    <lineage>
        <taxon>Bacteria</taxon>
        <taxon>Pseudomonadati</taxon>
        <taxon>Pseudomonadota</taxon>
        <taxon>Alphaproteobacteria</taxon>
        <taxon>Hyphomicrobiales</taxon>
        <taxon>Hyphomicrobiaceae</taxon>
        <taxon>Hyphomicrobium</taxon>
    </lineage>
</organism>
<dbReference type="Proteomes" id="UP000059074">
    <property type="component" value="Unassembled WGS sequence"/>
</dbReference>
<sequence>MALDLERDGKAARLLKAAVGSALGAGANMAALKMEPTKASKLQRRR</sequence>
<reference evidence="1 2" key="1">
    <citation type="submission" date="2015-10" db="EMBL/GenBank/DDBJ databases">
        <title>Transcriptomic analysis of a linuron degrading triple-species bacterial consortium.</title>
        <authorList>
            <person name="Albers P."/>
        </authorList>
    </citation>
    <scope>NUCLEOTIDE SEQUENCE [LARGE SCALE GENOMIC DNA]</scope>
    <source>
        <strain evidence="1 2">WDL6</strain>
    </source>
</reference>
<dbReference type="AlphaFoldDB" id="A0A120CWW2"/>
<evidence type="ECO:0000313" key="1">
    <source>
        <dbReference type="EMBL" id="KWT70004.1"/>
    </source>
</evidence>
<dbReference type="RefSeq" id="WP_157066644.1">
    <property type="nucleotide sequence ID" value="NZ_LMTR01000040.1"/>
</dbReference>
<evidence type="ECO:0000313" key="2">
    <source>
        <dbReference type="Proteomes" id="UP000059074"/>
    </source>
</evidence>
<keyword evidence="2" id="KW-1185">Reference proteome</keyword>
<dbReference type="EMBL" id="LMTR01000040">
    <property type="protein sequence ID" value="KWT70004.1"/>
    <property type="molecule type" value="Genomic_DNA"/>
</dbReference>
<gene>
    <name evidence="1" type="ORF">APY04_1213</name>
</gene>
<protein>
    <submittedName>
        <fullName evidence="1">Uncharacterized protein</fullName>
    </submittedName>
</protein>